<comment type="caution">
    <text evidence="2">The sequence shown here is derived from an EMBL/GenBank/DDBJ whole genome shotgun (WGS) entry which is preliminary data.</text>
</comment>
<name>A0AAW2Y5Z7_9LAMI</name>
<feature type="region of interest" description="Disordered" evidence="1">
    <location>
        <begin position="1"/>
        <end position="22"/>
    </location>
</feature>
<evidence type="ECO:0000313" key="2">
    <source>
        <dbReference type="EMBL" id="KAL0461093.1"/>
    </source>
</evidence>
<reference evidence="2" key="2">
    <citation type="journal article" date="2024" name="Plant">
        <title>Genomic evolution and insights into agronomic trait innovations of Sesamum species.</title>
        <authorList>
            <person name="Miao H."/>
            <person name="Wang L."/>
            <person name="Qu L."/>
            <person name="Liu H."/>
            <person name="Sun Y."/>
            <person name="Le M."/>
            <person name="Wang Q."/>
            <person name="Wei S."/>
            <person name="Zheng Y."/>
            <person name="Lin W."/>
            <person name="Duan Y."/>
            <person name="Cao H."/>
            <person name="Xiong S."/>
            <person name="Wang X."/>
            <person name="Wei L."/>
            <person name="Li C."/>
            <person name="Ma Q."/>
            <person name="Ju M."/>
            <person name="Zhao R."/>
            <person name="Li G."/>
            <person name="Mu C."/>
            <person name="Tian Q."/>
            <person name="Mei H."/>
            <person name="Zhang T."/>
            <person name="Gao T."/>
            <person name="Zhang H."/>
        </authorList>
    </citation>
    <scope>NUCLEOTIDE SEQUENCE</scope>
    <source>
        <strain evidence="2">KEN1</strain>
    </source>
</reference>
<reference evidence="2" key="1">
    <citation type="submission" date="2020-06" db="EMBL/GenBank/DDBJ databases">
        <authorList>
            <person name="Li T."/>
            <person name="Hu X."/>
            <person name="Zhang T."/>
            <person name="Song X."/>
            <person name="Zhang H."/>
            <person name="Dai N."/>
            <person name="Sheng W."/>
            <person name="Hou X."/>
            <person name="Wei L."/>
        </authorList>
    </citation>
    <scope>NUCLEOTIDE SEQUENCE</scope>
    <source>
        <strain evidence="2">KEN1</strain>
        <tissue evidence="2">Leaf</tissue>
    </source>
</reference>
<organism evidence="2">
    <name type="scientific">Sesamum latifolium</name>
    <dbReference type="NCBI Taxonomy" id="2727402"/>
    <lineage>
        <taxon>Eukaryota</taxon>
        <taxon>Viridiplantae</taxon>
        <taxon>Streptophyta</taxon>
        <taxon>Embryophyta</taxon>
        <taxon>Tracheophyta</taxon>
        <taxon>Spermatophyta</taxon>
        <taxon>Magnoliopsida</taxon>
        <taxon>eudicotyledons</taxon>
        <taxon>Gunneridae</taxon>
        <taxon>Pentapetalae</taxon>
        <taxon>asterids</taxon>
        <taxon>lamiids</taxon>
        <taxon>Lamiales</taxon>
        <taxon>Pedaliaceae</taxon>
        <taxon>Sesamum</taxon>
    </lineage>
</organism>
<protein>
    <submittedName>
        <fullName evidence="2">SNF1-related protein kinase regulatory subunit beta-2</fullName>
    </submittedName>
</protein>
<dbReference type="EMBL" id="JACGWN010000002">
    <property type="protein sequence ID" value="KAL0461093.1"/>
    <property type="molecule type" value="Genomic_DNA"/>
</dbReference>
<gene>
    <name evidence="2" type="ORF">Slati_0736500</name>
</gene>
<accession>A0AAW2Y5Z7</accession>
<evidence type="ECO:0000256" key="1">
    <source>
        <dbReference type="SAM" id="MobiDB-lite"/>
    </source>
</evidence>
<dbReference type="AlphaFoldDB" id="A0AAW2Y5Z7"/>
<sequence>MTRIKMGNANGREDGSGSDNACRVDEIAAPQVSMADQDVVQGFPISFDVQTSVVPLQRPDELHIPSPSWMQTSSGYEDMYDEQGVPTIITWS</sequence>
<proteinExistence type="predicted"/>